<protein>
    <submittedName>
        <fullName evidence="1">Uncharacterized protein</fullName>
    </submittedName>
</protein>
<reference evidence="1" key="1">
    <citation type="journal article" date="2019" name="Sci. Rep.">
        <title>Draft genome of Tanacetum cinerariifolium, the natural source of mosquito coil.</title>
        <authorList>
            <person name="Yamashiro T."/>
            <person name="Shiraishi A."/>
            <person name="Satake H."/>
            <person name="Nakayama K."/>
        </authorList>
    </citation>
    <scope>NUCLEOTIDE SEQUENCE</scope>
</reference>
<comment type="caution">
    <text evidence="1">The sequence shown here is derived from an EMBL/GenBank/DDBJ whole genome shotgun (WGS) entry which is preliminary data.</text>
</comment>
<evidence type="ECO:0000313" key="1">
    <source>
        <dbReference type="EMBL" id="GEU29523.1"/>
    </source>
</evidence>
<sequence>MEHVANKAVYKELDDKLVRATTTASRLEAEKDSGGGPRCQEAIRDTIAQTRSERVSKLSNDSLLARGLDLEQIKTTQENKIDSLKRRVKKLMKKQRSRTHKLKRLYKVSLTARVKSSNDEQSLGEDASKHGMISDIDTDEGITLVSIHDDAEMFDDDEDLHGKGVFVAKQDENVVEKEVDVAQVQVSTAATTATISIDEVTLAQALTELKHKKPRLRIKGLSFMSQKKLVEGSSTRVGTELEQKSSKKKKIDDDKEMAELKQLVKIIPDREGVAINAIPLPVKPPSIIDWKIHKEGKKRCYKIIRADGSSKIYLVFCYMLKIFDREDVETLLEISKS</sequence>
<proteinExistence type="predicted"/>
<organism evidence="1">
    <name type="scientific">Tanacetum cinerariifolium</name>
    <name type="common">Dalmatian daisy</name>
    <name type="synonym">Chrysanthemum cinerariifolium</name>
    <dbReference type="NCBI Taxonomy" id="118510"/>
    <lineage>
        <taxon>Eukaryota</taxon>
        <taxon>Viridiplantae</taxon>
        <taxon>Streptophyta</taxon>
        <taxon>Embryophyta</taxon>
        <taxon>Tracheophyta</taxon>
        <taxon>Spermatophyta</taxon>
        <taxon>Magnoliopsida</taxon>
        <taxon>eudicotyledons</taxon>
        <taxon>Gunneridae</taxon>
        <taxon>Pentapetalae</taxon>
        <taxon>asterids</taxon>
        <taxon>campanulids</taxon>
        <taxon>Asterales</taxon>
        <taxon>Asteraceae</taxon>
        <taxon>Asteroideae</taxon>
        <taxon>Anthemideae</taxon>
        <taxon>Anthemidinae</taxon>
        <taxon>Tanacetum</taxon>
    </lineage>
</organism>
<accession>A0A699GIL0</accession>
<name>A0A699GIL0_TANCI</name>
<dbReference type="EMBL" id="BKCJ010000076">
    <property type="protein sequence ID" value="GEU29523.1"/>
    <property type="molecule type" value="Genomic_DNA"/>
</dbReference>
<dbReference type="AlphaFoldDB" id="A0A699GIL0"/>
<gene>
    <name evidence="1" type="ORF">Tci_001501</name>
</gene>